<feature type="transmembrane region" description="Helical" evidence="1">
    <location>
        <begin position="67"/>
        <end position="94"/>
    </location>
</feature>
<dbReference type="EMBL" id="CM017692">
    <property type="protein sequence ID" value="TYH18109.1"/>
    <property type="molecule type" value="Genomic_DNA"/>
</dbReference>
<keyword evidence="1" id="KW-1133">Transmembrane helix</keyword>
<keyword evidence="1" id="KW-0472">Membrane</keyword>
<evidence type="ECO:0000313" key="3">
    <source>
        <dbReference type="Proteomes" id="UP000323506"/>
    </source>
</evidence>
<dbReference type="AlphaFoldDB" id="A0A5D2GLD8"/>
<keyword evidence="1" id="KW-0812">Transmembrane</keyword>
<evidence type="ECO:0000313" key="2">
    <source>
        <dbReference type="EMBL" id="TYH18109.1"/>
    </source>
</evidence>
<proteinExistence type="predicted"/>
<evidence type="ECO:0000256" key="1">
    <source>
        <dbReference type="SAM" id="Phobius"/>
    </source>
</evidence>
<protein>
    <submittedName>
        <fullName evidence="2">Uncharacterized protein</fullName>
    </submittedName>
</protein>
<sequence length="108" mass="12015">MGFLNHAAKQLILSKGHKLSKYTSTLRVDGAQPTSKIIDAGSMEEQRCGDSTHQLWRSIQHLASSGFLVLLFVYRICSFILFFFVNSLDFLLIIPPSSSSSSSSPIYE</sequence>
<reference evidence="2 3" key="1">
    <citation type="submission" date="2019-06" db="EMBL/GenBank/DDBJ databases">
        <title>WGS assembly of Gossypium darwinii.</title>
        <authorList>
            <person name="Chen Z.J."/>
            <person name="Sreedasyam A."/>
            <person name="Ando A."/>
            <person name="Song Q."/>
            <person name="De L."/>
            <person name="Hulse-Kemp A."/>
            <person name="Ding M."/>
            <person name="Ye W."/>
            <person name="Kirkbride R."/>
            <person name="Jenkins J."/>
            <person name="Plott C."/>
            <person name="Lovell J."/>
            <person name="Lin Y.-M."/>
            <person name="Vaughn R."/>
            <person name="Liu B."/>
            <person name="Li W."/>
            <person name="Simpson S."/>
            <person name="Scheffler B."/>
            <person name="Saski C."/>
            <person name="Grover C."/>
            <person name="Hu G."/>
            <person name="Conover J."/>
            <person name="Carlson J."/>
            <person name="Shu S."/>
            <person name="Boston L."/>
            <person name="Williams M."/>
            <person name="Peterson D."/>
            <person name="Mcgee K."/>
            <person name="Jones D."/>
            <person name="Wendel J."/>
            <person name="Stelly D."/>
            <person name="Grimwood J."/>
            <person name="Schmutz J."/>
        </authorList>
    </citation>
    <scope>NUCLEOTIDE SEQUENCE [LARGE SCALE GENOMIC DNA]</scope>
    <source>
        <strain evidence="2">1808015.09</strain>
    </source>
</reference>
<keyword evidence="3" id="KW-1185">Reference proteome</keyword>
<name>A0A5D2GLD8_GOSDA</name>
<dbReference type="Proteomes" id="UP000323506">
    <property type="component" value="Chromosome A05"/>
</dbReference>
<organism evidence="2 3">
    <name type="scientific">Gossypium darwinii</name>
    <name type="common">Darwin's cotton</name>
    <name type="synonym">Gossypium barbadense var. darwinii</name>
    <dbReference type="NCBI Taxonomy" id="34276"/>
    <lineage>
        <taxon>Eukaryota</taxon>
        <taxon>Viridiplantae</taxon>
        <taxon>Streptophyta</taxon>
        <taxon>Embryophyta</taxon>
        <taxon>Tracheophyta</taxon>
        <taxon>Spermatophyta</taxon>
        <taxon>Magnoliopsida</taxon>
        <taxon>eudicotyledons</taxon>
        <taxon>Gunneridae</taxon>
        <taxon>Pentapetalae</taxon>
        <taxon>rosids</taxon>
        <taxon>malvids</taxon>
        <taxon>Malvales</taxon>
        <taxon>Malvaceae</taxon>
        <taxon>Malvoideae</taxon>
        <taxon>Gossypium</taxon>
    </lineage>
</organism>
<gene>
    <name evidence="2" type="ORF">ES288_A05G243500v1</name>
</gene>
<accession>A0A5D2GLD8</accession>